<sequence>MANASCSGGTPFKQLIDHQSRDVSHHQDRLVDRSGINGHASFRSAPRHPAEGQASFGAFIDGPSPVGSLPGLPHSPASRLATHATALQQPSFMQAAPTHARVAAAPDMSNWAADFTRFTGGTQQTRALAPTAAPLAVPMAHQANYQPPFGQTLAPMYNHAGLAYMAPRSAAPLPSDFDQDLARWASVNRAGSMAQVDAAMEQMARELELNEAALPEEVAAAVEQTSETRQNDHLTDLETPELGNLTLNDPATPRLDPIAAQVDEQVLDHIPADEVGVPKGKSAVSEAAERLLESVQHEGGEKWQNSVFLSLMRDFRDGRKDIVDNEVRQMDGDVVGTGVEQQQQTPPP</sequence>
<dbReference type="InParanoid" id="A0A151GCW1"/>
<gene>
    <name evidence="2" type="ORF">DCS_06856</name>
</gene>
<accession>A0A151GCW1</accession>
<protein>
    <submittedName>
        <fullName evidence="2">Peroxin 20</fullName>
    </submittedName>
</protein>
<dbReference type="Proteomes" id="UP000076580">
    <property type="component" value="Chromosome 03"/>
</dbReference>
<dbReference type="STRING" id="98403.A0A151GCW1"/>
<evidence type="ECO:0000313" key="2">
    <source>
        <dbReference type="EMBL" id="KYK54895.1"/>
    </source>
</evidence>
<name>A0A151GCW1_DRECN</name>
<feature type="region of interest" description="Disordered" evidence="1">
    <location>
        <begin position="37"/>
        <end position="62"/>
    </location>
</feature>
<keyword evidence="3" id="KW-1185">Reference proteome</keyword>
<dbReference type="GeneID" id="63719499"/>
<dbReference type="RefSeq" id="XP_040654247.1">
    <property type="nucleotide sequence ID" value="XM_040804143.1"/>
</dbReference>
<organism evidence="2 3">
    <name type="scientific">Drechmeria coniospora</name>
    <name type="common">Nematophagous fungus</name>
    <name type="synonym">Meria coniospora</name>
    <dbReference type="NCBI Taxonomy" id="98403"/>
    <lineage>
        <taxon>Eukaryota</taxon>
        <taxon>Fungi</taxon>
        <taxon>Dikarya</taxon>
        <taxon>Ascomycota</taxon>
        <taxon>Pezizomycotina</taxon>
        <taxon>Sordariomycetes</taxon>
        <taxon>Hypocreomycetidae</taxon>
        <taxon>Hypocreales</taxon>
        <taxon>Ophiocordycipitaceae</taxon>
        <taxon>Drechmeria</taxon>
    </lineage>
</organism>
<proteinExistence type="predicted"/>
<evidence type="ECO:0000256" key="1">
    <source>
        <dbReference type="SAM" id="MobiDB-lite"/>
    </source>
</evidence>
<evidence type="ECO:0000313" key="3">
    <source>
        <dbReference type="Proteomes" id="UP000076580"/>
    </source>
</evidence>
<comment type="caution">
    <text evidence="2">The sequence shown here is derived from an EMBL/GenBank/DDBJ whole genome shotgun (WGS) entry which is preliminary data.</text>
</comment>
<feature type="compositionally biased region" description="Low complexity" evidence="1">
    <location>
        <begin position="332"/>
        <end position="348"/>
    </location>
</feature>
<dbReference type="EMBL" id="LAYC01000003">
    <property type="protein sequence ID" value="KYK54895.1"/>
    <property type="molecule type" value="Genomic_DNA"/>
</dbReference>
<dbReference type="AlphaFoldDB" id="A0A151GCW1"/>
<reference evidence="2 3" key="1">
    <citation type="journal article" date="2016" name="Sci. Rep.">
        <title>Insights into Adaptations to a Near-Obligate Nematode Endoparasitic Lifestyle from the Finished Genome of Drechmeria coniospora.</title>
        <authorList>
            <person name="Zhang L."/>
            <person name="Zhou Z."/>
            <person name="Guo Q."/>
            <person name="Fokkens L."/>
            <person name="Miskei M."/>
            <person name="Pocsi I."/>
            <person name="Zhang W."/>
            <person name="Chen M."/>
            <person name="Wang L."/>
            <person name="Sun Y."/>
            <person name="Donzelli B.G."/>
            <person name="Gibson D.M."/>
            <person name="Nelson D.R."/>
            <person name="Luo J.G."/>
            <person name="Rep M."/>
            <person name="Liu H."/>
            <person name="Yang S."/>
            <person name="Wang J."/>
            <person name="Krasnoff S.B."/>
            <person name="Xu Y."/>
            <person name="Molnar I."/>
            <person name="Lin M."/>
        </authorList>
    </citation>
    <scope>NUCLEOTIDE SEQUENCE [LARGE SCALE GENOMIC DNA]</scope>
    <source>
        <strain evidence="2 3">ARSEF 6962</strain>
    </source>
</reference>
<feature type="region of interest" description="Disordered" evidence="1">
    <location>
        <begin position="326"/>
        <end position="348"/>
    </location>
</feature>